<protein>
    <submittedName>
        <fullName evidence="3">Glycosyl hydrolases family 35</fullName>
    </submittedName>
</protein>
<dbReference type="Pfam" id="PF01301">
    <property type="entry name" value="Glyco_hydro_35"/>
    <property type="match status" value="1"/>
</dbReference>
<organism evidence="3 4">
    <name type="scientific">Nonomuraea jiangxiensis</name>
    <dbReference type="NCBI Taxonomy" id="633440"/>
    <lineage>
        <taxon>Bacteria</taxon>
        <taxon>Bacillati</taxon>
        <taxon>Actinomycetota</taxon>
        <taxon>Actinomycetes</taxon>
        <taxon>Streptosporangiales</taxon>
        <taxon>Streptosporangiaceae</taxon>
        <taxon>Nonomuraea</taxon>
    </lineage>
</organism>
<feature type="chain" id="PRO_5011472320" evidence="1">
    <location>
        <begin position="27"/>
        <end position="126"/>
    </location>
</feature>
<keyword evidence="1" id="KW-0732">Signal</keyword>
<evidence type="ECO:0000256" key="1">
    <source>
        <dbReference type="SAM" id="SignalP"/>
    </source>
</evidence>
<evidence type="ECO:0000259" key="2">
    <source>
        <dbReference type="Pfam" id="PF01301"/>
    </source>
</evidence>
<dbReference type="Proteomes" id="UP000199202">
    <property type="component" value="Unassembled WGS sequence"/>
</dbReference>
<evidence type="ECO:0000313" key="3">
    <source>
        <dbReference type="EMBL" id="SDH06020.1"/>
    </source>
</evidence>
<dbReference type="Gene3D" id="3.20.20.80">
    <property type="entry name" value="Glycosidases"/>
    <property type="match status" value="1"/>
</dbReference>
<dbReference type="InterPro" id="IPR031330">
    <property type="entry name" value="Gly_Hdrlase_35_cat"/>
</dbReference>
<feature type="signal peptide" evidence="1">
    <location>
        <begin position="1"/>
        <end position="26"/>
    </location>
</feature>
<proteinExistence type="predicted"/>
<sequence length="126" mass="13388">MRPPVLLALLLACATTALPMTGPVQAGTAHGVTYDRYSLMVDGRRLILQSAEFHYFRLPGPALWRDVLEKLKAAGFNAESTGGGFPAGVLDEHGTNTLALAVTAEQPVPGPGPIDLFAYANVRTTR</sequence>
<evidence type="ECO:0000313" key="4">
    <source>
        <dbReference type="Proteomes" id="UP000199202"/>
    </source>
</evidence>
<keyword evidence="4" id="KW-1185">Reference proteome</keyword>
<reference evidence="3 4" key="1">
    <citation type="submission" date="2016-10" db="EMBL/GenBank/DDBJ databases">
        <authorList>
            <person name="de Groot N.N."/>
        </authorList>
    </citation>
    <scope>NUCLEOTIDE SEQUENCE [LARGE SCALE GENOMIC DNA]</scope>
    <source>
        <strain evidence="3 4">CGMCC 4.6533</strain>
    </source>
</reference>
<keyword evidence="3" id="KW-0378">Hydrolase</keyword>
<accession>A0A1G7ZD65</accession>
<dbReference type="GO" id="GO:0016787">
    <property type="term" value="F:hydrolase activity"/>
    <property type="evidence" value="ECO:0007669"/>
    <property type="project" value="UniProtKB-KW"/>
</dbReference>
<dbReference type="EMBL" id="FNDJ01000001">
    <property type="protein sequence ID" value="SDH06020.1"/>
    <property type="molecule type" value="Genomic_DNA"/>
</dbReference>
<dbReference type="AlphaFoldDB" id="A0A1G7ZD65"/>
<name>A0A1G7ZD65_9ACTN</name>
<gene>
    <name evidence="3" type="ORF">SAMN05421869_101367</name>
</gene>
<dbReference type="SUPFAM" id="SSF51445">
    <property type="entry name" value="(Trans)glycosidases"/>
    <property type="match status" value="1"/>
</dbReference>
<dbReference type="STRING" id="633440.SAMN05421869_101367"/>
<dbReference type="InterPro" id="IPR017853">
    <property type="entry name" value="GH"/>
</dbReference>
<feature type="domain" description="Glycoside hydrolase 35 catalytic" evidence="2">
    <location>
        <begin position="38"/>
        <end position="78"/>
    </location>
</feature>